<gene>
    <name evidence="5" type="ORF">NX801_14420</name>
</gene>
<accession>A0ABT2CHF2</accession>
<proteinExistence type="predicted"/>
<name>A0ABT2CHF2_9ACTN</name>
<keyword evidence="1" id="KW-0805">Transcription regulation</keyword>
<reference evidence="5" key="1">
    <citation type="submission" date="2022-08" db="EMBL/GenBank/DDBJ databases">
        <authorList>
            <person name="Somphong A."/>
            <person name="Phongsopitanun W."/>
        </authorList>
    </citation>
    <scope>NUCLEOTIDE SEQUENCE</scope>
    <source>
        <strain evidence="5">LP05-1</strain>
    </source>
</reference>
<evidence type="ECO:0000313" key="6">
    <source>
        <dbReference type="Proteomes" id="UP001431313"/>
    </source>
</evidence>
<evidence type="ECO:0000256" key="3">
    <source>
        <dbReference type="ARBA" id="ARBA00023163"/>
    </source>
</evidence>
<evidence type="ECO:0000256" key="1">
    <source>
        <dbReference type="ARBA" id="ARBA00023015"/>
    </source>
</evidence>
<dbReference type="Gene3D" id="1.10.10.10">
    <property type="entry name" value="Winged helix-like DNA-binding domain superfamily/Winged helix DNA-binding domain"/>
    <property type="match status" value="1"/>
</dbReference>
<dbReference type="PANTHER" id="PTHR44846:SF17">
    <property type="entry name" value="GNTR-FAMILY TRANSCRIPTIONAL REGULATOR"/>
    <property type="match status" value="1"/>
</dbReference>
<dbReference type="Proteomes" id="UP001431313">
    <property type="component" value="Unassembled WGS sequence"/>
</dbReference>
<feature type="domain" description="HTH gntR-type" evidence="4">
    <location>
        <begin position="17"/>
        <end position="84"/>
    </location>
</feature>
<keyword evidence="3" id="KW-0804">Transcription</keyword>
<dbReference type="PANTHER" id="PTHR44846">
    <property type="entry name" value="MANNOSYL-D-GLYCERATE TRANSPORT/METABOLISM SYSTEM REPRESSOR MNGR-RELATED"/>
    <property type="match status" value="1"/>
</dbReference>
<sequence length="252" mass="27579">MNMAESHAAEPQISPVLPLYLRVAAALRDDLAQRRIPPGARLPAERTLVHRFQVNRQTVRNALRLLRDEGLVVTERRGTFAAGAAGPRPGGPALAGDLLRFPYGPGTAPGATGETLLAWEPAPAELADRLGVPAGEPTLTHGHRVLDGDGAPVQRAATRFSRHALTEVAELARYRRRELWPARPDLGPLYHWMHRAGLRLTRRESITVTPGPATAACLTVHREVTDQHGHVLELTDLRFAPGQARWTYEFSG</sequence>
<evidence type="ECO:0000259" key="4">
    <source>
        <dbReference type="PROSITE" id="PS50949"/>
    </source>
</evidence>
<dbReference type="SUPFAM" id="SSF64288">
    <property type="entry name" value="Chorismate lyase-like"/>
    <property type="match status" value="1"/>
</dbReference>
<dbReference type="CDD" id="cd07377">
    <property type="entry name" value="WHTH_GntR"/>
    <property type="match status" value="1"/>
</dbReference>
<dbReference type="Pfam" id="PF00392">
    <property type="entry name" value="GntR"/>
    <property type="match status" value="1"/>
</dbReference>
<keyword evidence="2" id="KW-0238">DNA-binding</keyword>
<dbReference type="InterPro" id="IPR028978">
    <property type="entry name" value="Chorismate_lyase_/UTRA_dom_sf"/>
</dbReference>
<dbReference type="SUPFAM" id="SSF46785">
    <property type="entry name" value="Winged helix' DNA-binding domain"/>
    <property type="match status" value="1"/>
</dbReference>
<dbReference type="InterPro" id="IPR050679">
    <property type="entry name" value="Bact_HTH_transcr_reg"/>
</dbReference>
<dbReference type="SMART" id="SM00345">
    <property type="entry name" value="HTH_GNTR"/>
    <property type="match status" value="1"/>
</dbReference>
<dbReference type="PROSITE" id="PS50949">
    <property type="entry name" value="HTH_GNTR"/>
    <property type="match status" value="1"/>
</dbReference>
<evidence type="ECO:0000313" key="5">
    <source>
        <dbReference type="EMBL" id="MCS0636831.1"/>
    </source>
</evidence>
<dbReference type="Gene3D" id="3.40.1410.10">
    <property type="entry name" value="Chorismate lyase-like"/>
    <property type="match status" value="1"/>
</dbReference>
<organism evidence="5 6">
    <name type="scientific">Streptomyces pyxinae</name>
    <dbReference type="NCBI Taxonomy" id="2970734"/>
    <lineage>
        <taxon>Bacteria</taxon>
        <taxon>Bacillati</taxon>
        <taxon>Actinomycetota</taxon>
        <taxon>Actinomycetes</taxon>
        <taxon>Kitasatosporales</taxon>
        <taxon>Streptomycetaceae</taxon>
        <taxon>Streptomyces</taxon>
    </lineage>
</organism>
<protein>
    <submittedName>
        <fullName evidence="5">GntR family transcriptional regulator</fullName>
    </submittedName>
</protein>
<dbReference type="InterPro" id="IPR000524">
    <property type="entry name" value="Tscrpt_reg_HTH_GntR"/>
</dbReference>
<dbReference type="EMBL" id="JANUGQ010000010">
    <property type="protein sequence ID" value="MCS0636831.1"/>
    <property type="molecule type" value="Genomic_DNA"/>
</dbReference>
<dbReference type="RefSeq" id="WP_258788081.1">
    <property type="nucleotide sequence ID" value="NZ_JANUGQ010000010.1"/>
</dbReference>
<dbReference type="InterPro" id="IPR036388">
    <property type="entry name" value="WH-like_DNA-bd_sf"/>
</dbReference>
<dbReference type="PRINTS" id="PR00035">
    <property type="entry name" value="HTHGNTR"/>
</dbReference>
<evidence type="ECO:0000256" key="2">
    <source>
        <dbReference type="ARBA" id="ARBA00023125"/>
    </source>
</evidence>
<comment type="caution">
    <text evidence="5">The sequence shown here is derived from an EMBL/GenBank/DDBJ whole genome shotgun (WGS) entry which is preliminary data.</text>
</comment>
<dbReference type="InterPro" id="IPR036390">
    <property type="entry name" value="WH_DNA-bd_sf"/>
</dbReference>
<keyword evidence="6" id="KW-1185">Reference proteome</keyword>